<organism evidence="2 3">
    <name type="scientific">Marinifilum caeruleilacunae</name>
    <dbReference type="NCBI Taxonomy" id="2499076"/>
    <lineage>
        <taxon>Bacteria</taxon>
        <taxon>Pseudomonadati</taxon>
        <taxon>Bacteroidota</taxon>
        <taxon>Bacteroidia</taxon>
        <taxon>Marinilabiliales</taxon>
        <taxon>Marinifilaceae</taxon>
    </lineage>
</organism>
<dbReference type="RefSeq" id="WP_171593810.1">
    <property type="nucleotide sequence ID" value="NZ_RZNH01000002.1"/>
</dbReference>
<dbReference type="InterPro" id="IPR036105">
    <property type="entry name" value="DiNase_FeMo-co_biosyn_sf"/>
</dbReference>
<feature type="domain" description="Dinitrogenase iron-molybdenum cofactor biosynthesis" evidence="1">
    <location>
        <begin position="11"/>
        <end position="95"/>
    </location>
</feature>
<protein>
    <submittedName>
        <fullName evidence="2">ATPase</fullName>
    </submittedName>
</protein>
<dbReference type="InterPro" id="IPR003731">
    <property type="entry name" value="Di-Nase_FeMo-co_biosynth"/>
</dbReference>
<comment type="caution">
    <text evidence="2">The sequence shown here is derived from an EMBL/GenBank/DDBJ whole genome shotgun (WGS) entry which is preliminary data.</text>
</comment>
<proteinExistence type="predicted"/>
<dbReference type="SUPFAM" id="SSF53146">
    <property type="entry name" value="Nitrogenase accessory factor-like"/>
    <property type="match status" value="1"/>
</dbReference>
<reference evidence="2 3" key="1">
    <citation type="submission" date="2018-12" db="EMBL/GenBank/DDBJ databases">
        <title>Marinifilum JC070 sp. nov., a marine bacterium isolated from Yongle Blue Hole in the South China Sea.</title>
        <authorList>
            <person name="Fu T."/>
        </authorList>
    </citation>
    <scope>NUCLEOTIDE SEQUENCE [LARGE SCALE GENOMIC DNA]</scope>
    <source>
        <strain evidence="2 3">JC070</strain>
    </source>
</reference>
<keyword evidence="3" id="KW-1185">Reference proteome</keyword>
<dbReference type="PANTHER" id="PTHR42983:SF1">
    <property type="entry name" value="IRON-MOLYBDENUM PROTEIN"/>
    <property type="match status" value="1"/>
</dbReference>
<dbReference type="PANTHER" id="PTHR42983">
    <property type="entry name" value="DINITROGENASE IRON-MOLYBDENUM COFACTOR PROTEIN-RELATED"/>
    <property type="match status" value="1"/>
</dbReference>
<dbReference type="Pfam" id="PF02579">
    <property type="entry name" value="Nitro_FeMo-Co"/>
    <property type="match status" value="1"/>
</dbReference>
<dbReference type="Gene3D" id="3.30.420.130">
    <property type="entry name" value="Dinitrogenase iron-molybdenum cofactor biosynthesis domain"/>
    <property type="match status" value="1"/>
</dbReference>
<dbReference type="Proteomes" id="UP000732105">
    <property type="component" value="Unassembled WGS sequence"/>
</dbReference>
<accession>A0ABX1WR30</accession>
<evidence type="ECO:0000259" key="1">
    <source>
        <dbReference type="Pfam" id="PF02579"/>
    </source>
</evidence>
<evidence type="ECO:0000313" key="2">
    <source>
        <dbReference type="EMBL" id="NOU58541.1"/>
    </source>
</evidence>
<gene>
    <name evidence="2" type="ORF">ELS83_01835</name>
</gene>
<sequence length="112" mass="11881">MKKKIAVPVKEGVLDAHFGHCSHFALIDVDGKEIVKEELIAAPPHQPGLLPPFLANLGVTDVLAGGMGGRAVDLFHAQNVNVFVGAPALEAKELVLGFLNESIEFTANCCDH</sequence>
<name>A0ABX1WR30_9BACT</name>
<dbReference type="EMBL" id="RZNH01000002">
    <property type="protein sequence ID" value="NOU58541.1"/>
    <property type="molecule type" value="Genomic_DNA"/>
</dbReference>
<evidence type="ECO:0000313" key="3">
    <source>
        <dbReference type="Proteomes" id="UP000732105"/>
    </source>
</evidence>